<gene>
    <name evidence="7" type="ORF">EZ242_03460</name>
</gene>
<name>A0A4Z0C0T2_9BURK</name>
<dbReference type="GO" id="GO:0016491">
    <property type="term" value="F:oxidoreductase activity"/>
    <property type="evidence" value="ECO:0007669"/>
    <property type="project" value="UniProtKB-KW"/>
</dbReference>
<accession>A0A4Z0C0T2</accession>
<evidence type="ECO:0000256" key="4">
    <source>
        <dbReference type="ARBA" id="ARBA00022827"/>
    </source>
</evidence>
<dbReference type="PANTHER" id="PTHR42973:SF39">
    <property type="entry name" value="FAD-BINDING PCMH-TYPE DOMAIN-CONTAINING PROTEIN"/>
    <property type="match status" value="1"/>
</dbReference>
<comment type="caution">
    <text evidence="7">The sequence shown here is derived from an EMBL/GenBank/DDBJ whole genome shotgun (WGS) entry which is preliminary data.</text>
</comment>
<evidence type="ECO:0000313" key="8">
    <source>
        <dbReference type="Proteomes" id="UP000297564"/>
    </source>
</evidence>
<dbReference type="AlphaFoldDB" id="A0A4Z0C0T2"/>
<dbReference type="PANTHER" id="PTHR42973">
    <property type="entry name" value="BINDING OXIDOREDUCTASE, PUTATIVE (AFU_ORTHOLOGUE AFUA_1G17690)-RELATED"/>
    <property type="match status" value="1"/>
</dbReference>
<keyword evidence="5" id="KW-0560">Oxidoreductase</keyword>
<keyword evidence="3" id="KW-0285">Flavoprotein</keyword>
<feature type="domain" description="FAD-binding PCMH-type" evidence="6">
    <location>
        <begin position="39"/>
        <end position="209"/>
    </location>
</feature>
<dbReference type="OrthoDB" id="9775082at2"/>
<dbReference type="InterPro" id="IPR050416">
    <property type="entry name" value="FAD-linked_Oxidoreductase"/>
</dbReference>
<comment type="cofactor">
    <cofactor evidence="1">
        <name>FAD</name>
        <dbReference type="ChEBI" id="CHEBI:57692"/>
    </cofactor>
</comment>
<dbReference type="Gene3D" id="3.40.462.20">
    <property type="match status" value="1"/>
</dbReference>
<dbReference type="GO" id="GO:0071949">
    <property type="term" value="F:FAD binding"/>
    <property type="evidence" value="ECO:0007669"/>
    <property type="project" value="InterPro"/>
</dbReference>
<evidence type="ECO:0000256" key="1">
    <source>
        <dbReference type="ARBA" id="ARBA00001974"/>
    </source>
</evidence>
<proteinExistence type="inferred from homology"/>
<comment type="similarity">
    <text evidence="2">Belongs to the oxygen-dependent FAD-linked oxidoreductase family.</text>
</comment>
<keyword evidence="4" id="KW-0274">FAD</keyword>
<dbReference type="SUPFAM" id="SSF56176">
    <property type="entry name" value="FAD-binding/transporter-associated domain-like"/>
    <property type="match status" value="1"/>
</dbReference>
<dbReference type="Pfam" id="PF01565">
    <property type="entry name" value="FAD_binding_4"/>
    <property type="match status" value="1"/>
</dbReference>
<reference evidence="7 8" key="1">
    <citation type="submission" date="2019-03" db="EMBL/GenBank/DDBJ databases">
        <title>Ramlibacter rhizophilus CCTCC AB2015357, whole genome shotgun sequence.</title>
        <authorList>
            <person name="Zhang X."/>
            <person name="Feng G."/>
            <person name="Zhu H."/>
        </authorList>
    </citation>
    <scope>NUCLEOTIDE SEQUENCE [LARGE SCALE GENOMIC DNA]</scope>
    <source>
        <strain evidence="7 8">CCTCC AB2015357</strain>
    </source>
</reference>
<dbReference type="InterPro" id="IPR006094">
    <property type="entry name" value="Oxid_FAD_bind_N"/>
</dbReference>
<dbReference type="Gene3D" id="3.30.465.10">
    <property type="match status" value="1"/>
</dbReference>
<dbReference type="Gene3D" id="3.30.43.10">
    <property type="entry name" value="Uridine Diphospho-n-acetylenolpyruvylglucosamine Reductase, domain 2"/>
    <property type="match status" value="1"/>
</dbReference>
<evidence type="ECO:0000256" key="5">
    <source>
        <dbReference type="ARBA" id="ARBA00023002"/>
    </source>
</evidence>
<dbReference type="InterPro" id="IPR006093">
    <property type="entry name" value="Oxy_OxRdtase_FAD_BS"/>
</dbReference>
<dbReference type="PROSITE" id="PS51387">
    <property type="entry name" value="FAD_PCMH"/>
    <property type="match status" value="1"/>
</dbReference>
<dbReference type="InterPro" id="IPR036318">
    <property type="entry name" value="FAD-bd_PCMH-like_sf"/>
</dbReference>
<dbReference type="EMBL" id="SMLL01000001">
    <property type="protein sequence ID" value="TFZ04821.1"/>
    <property type="molecule type" value="Genomic_DNA"/>
</dbReference>
<dbReference type="InterPro" id="IPR016167">
    <property type="entry name" value="FAD-bd_PCMH_sub1"/>
</dbReference>
<dbReference type="RefSeq" id="WP_135283703.1">
    <property type="nucleotide sequence ID" value="NZ_SMLL01000001.1"/>
</dbReference>
<organism evidence="7 8">
    <name type="scientific">Ramlibacter rhizophilus</name>
    <dbReference type="NCBI Taxonomy" id="1781167"/>
    <lineage>
        <taxon>Bacteria</taxon>
        <taxon>Pseudomonadati</taxon>
        <taxon>Pseudomonadota</taxon>
        <taxon>Betaproteobacteria</taxon>
        <taxon>Burkholderiales</taxon>
        <taxon>Comamonadaceae</taxon>
        <taxon>Ramlibacter</taxon>
    </lineage>
</organism>
<evidence type="ECO:0000256" key="3">
    <source>
        <dbReference type="ARBA" id="ARBA00022630"/>
    </source>
</evidence>
<evidence type="ECO:0000259" key="6">
    <source>
        <dbReference type="PROSITE" id="PS51387"/>
    </source>
</evidence>
<evidence type="ECO:0000256" key="2">
    <source>
        <dbReference type="ARBA" id="ARBA00005466"/>
    </source>
</evidence>
<protein>
    <submittedName>
        <fullName evidence="7">FAD-binding oxidoreductase</fullName>
    </submittedName>
</protein>
<sequence length="462" mass="49780">MTSALSPDPAALQQRLRGHVLSPGDADYDTRRQVWNAMIDRRPAMIARCAQPDDVPEALRFARDHGLEVCVRGGGHNIAGNAIADGALMIDLSEMRAVAVLAAERRARVQGGATLADVDAATQREGLAVPLGINSTTGVAGLTLGGGFGWLTRGLGMTVDSLVSAQVVTADGRTVRASAEENADLFWGLRGGGGNFGVVTEFEFELHPVGPEIHTALAVYPLEQGAQVLRNWRDYTASAPESVSAWCVTRYAPPLPFLPASAHGRMAVIIAAACVADASESEGLLAPLLRLGEPAGSMTARQPYAQWQQAFDPLLTPGARNYWKSHNFERVRDEVLDAICEFGDRLPADETDIFIGHIGGAPNRVPQDATAYAHRGARYVMNVHGRWRDAATDAAGVAWARGLFKACKPYASSGAYQNFLTADETGRQEEAWGANHERLRQLKQRWDPDNVFHFNVNVLPAA</sequence>
<dbReference type="InterPro" id="IPR016166">
    <property type="entry name" value="FAD-bd_PCMH"/>
</dbReference>
<dbReference type="InterPro" id="IPR016169">
    <property type="entry name" value="FAD-bd_PCMH_sub2"/>
</dbReference>
<evidence type="ECO:0000313" key="7">
    <source>
        <dbReference type="EMBL" id="TFZ04821.1"/>
    </source>
</evidence>
<dbReference type="Pfam" id="PF08031">
    <property type="entry name" value="BBE"/>
    <property type="match status" value="1"/>
</dbReference>
<dbReference type="InterPro" id="IPR012951">
    <property type="entry name" value="BBE"/>
</dbReference>
<dbReference type="PROSITE" id="PS00862">
    <property type="entry name" value="OX2_COVAL_FAD"/>
    <property type="match status" value="1"/>
</dbReference>
<dbReference type="Proteomes" id="UP000297564">
    <property type="component" value="Unassembled WGS sequence"/>
</dbReference>
<keyword evidence="8" id="KW-1185">Reference proteome</keyword>